<proteinExistence type="inferred from homology"/>
<dbReference type="PANTHER" id="PTHR10209">
    <property type="entry name" value="OXIDOREDUCTASE, 2OG-FE II OXYGENASE FAMILY PROTEIN"/>
    <property type="match status" value="1"/>
</dbReference>
<dbReference type="InterPro" id="IPR005123">
    <property type="entry name" value="Oxoglu/Fe-dep_dioxygenase_dom"/>
</dbReference>
<dbReference type="Pfam" id="PF03171">
    <property type="entry name" value="2OG-FeII_Oxy"/>
    <property type="match status" value="1"/>
</dbReference>
<accession>A0ABC8ISH2</accession>
<feature type="domain" description="Fe2OG dioxygenase" evidence="6">
    <location>
        <begin position="91"/>
        <end position="195"/>
    </location>
</feature>
<evidence type="ECO:0000256" key="1">
    <source>
        <dbReference type="ARBA" id="ARBA00008056"/>
    </source>
</evidence>
<evidence type="ECO:0000256" key="4">
    <source>
        <dbReference type="ARBA" id="ARBA00023004"/>
    </source>
</evidence>
<keyword evidence="2 5" id="KW-0479">Metal-binding</keyword>
<protein>
    <recommendedName>
        <fullName evidence="6">Fe2OG dioxygenase domain-containing protein</fullName>
    </recommendedName>
</protein>
<dbReference type="GO" id="GO:0046872">
    <property type="term" value="F:metal ion binding"/>
    <property type="evidence" value="ECO:0007669"/>
    <property type="project" value="UniProtKB-KW"/>
</dbReference>
<keyword evidence="4 5" id="KW-0408">Iron</keyword>
<dbReference type="SUPFAM" id="SSF51197">
    <property type="entry name" value="Clavaminate synthase-like"/>
    <property type="match status" value="1"/>
</dbReference>
<dbReference type="Gene3D" id="2.60.120.330">
    <property type="entry name" value="B-lactam Antibiotic, Isopenicillin N Synthase, Chain"/>
    <property type="match status" value="1"/>
</dbReference>
<evidence type="ECO:0000256" key="5">
    <source>
        <dbReference type="RuleBase" id="RU003682"/>
    </source>
</evidence>
<dbReference type="Proteomes" id="UP001642260">
    <property type="component" value="Unassembled WGS sequence"/>
</dbReference>
<sequence length="243" mass="28027">MAYIWHLEKQRDHKEGYYIGKEVSEDDPQWDEPFNGPNRWPSPDVLPGWRETMENYHQEALKVCKAIARILAVALNLDADYFDTPEMLGKPIANLRLLHYEGKSDPSKGIYACGAHTDYGMMTLLATDSVMGLQICRDETMKPQKWEYVPSIKGAFMVNLGDMMERWSNGFFKSLLHRVLGNGQERFSIAFFVEPNHDCLVECLPTCMSENNPPKYPVIKCSTYLSQRYKKTHADLSIYEKQT</sequence>
<dbReference type="PROSITE" id="PS51471">
    <property type="entry name" value="FE2OG_OXY"/>
    <property type="match status" value="1"/>
</dbReference>
<dbReference type="PANTHER" id="PTHR10209:SF867">
    <property type="entry name" value="2-OXOGLUTARATE (2OG) AND FE(II)-DEPENDENT OXYGENASE SUPERFAMILY PROTEIN"/>
    <property type="match status" value="1"/>
</dbReference>
<dbReference type="AlphaFoldDB" id="A0ABC8ISH2"/>
<dbReference type="InterPro" id="IPR027443">
    <property type="entry name" value="IPNS-like_sf"/>
</dbReference>
<keyword evidence="8" id="KW-1185">Reference proteome</keyword>
<evidence type="ECO:0000256" key="2">
    <source>
        <dbReference type="ARBA" id="ARBA00022723"/>
    </source>
</evidence>
<dbReference type="EMBL" id="CAKOAT010051822">
    <property type="protein sequence ID" value="CAH8297778.1"/>
    <property type="molecule type" value="Genomic_DNA"/>
</dbReference>
<dbReference type="PRINTS" id="PR00682">
    <property type="entry name" value="IPNSYNTHASE"/>
</dbReference>
<comment type="similarity">
    <text evidence="1 5">Belongs to the iron/ascorbate-dependent oxidoreductase family.</text>
</comment>
<evidence type="ECO:0000313" key="8">
    <source>
        <dbReference type="Proteomes" id="UP001642260"/>
    </source>
</evidence>
<evidence type="ECO:0000313" key="7">
    <source>
        <dbReference type="EMBL" id="CAH8297778.1"/>
    </source>
</evidence>
<evidence type="ECO:0000256" key="3">
    <source>
        <dbReference type="ARBA" id="ARBA00023002"/>
    </source>
</evidence>
<comment type="caution">
    <text evidence="7">The sequence shown here is derived from an EMBL/GenBank/DDBJ whole genome shotgun (WGS) entry which is preliminary data.</text>
</comment>
<evidence type="ECO:0000259" key="6">
    <source>
        <dbReference type="PROSITE" id="PS51471"/>
    </source>
</evidence>
<gene>
    <name evidence="7" type="ORF">ERUC_LOCUS2248</name>
</gene>
<reference evidence="7 8" key="1">
    <citation type="submission" date="2022-03" db="EMBL/GenBank/DDBJ databases">
        <authorList>
            <person name="Macdonald S."/>
            <person name="Ahmed S."/>
            <person name="Newling K."/>
        </authorList>
    </citation>
    <scope>NUCLEOTIDE SEQUENCE [LARGE SCALE GENOMIC DNA]</scope>
</reference>
<keyword evidence="3 5" id="KW-0560">Oxidoreductase</keyword>
<dbReference type="InterPro" id="IPR044861">
    <property type="entry name" value="IPNS-like_FE2OG_OXY"/>
</dbReference>
<organism evidence="7 8">
    <name type="scientific">Eruca vesicaria subsp. sativa</name>
    <name type="common">Garden rocket</name>
    <name type="synonym">Eruca sativa</name>
    <dbReference type="NCBI Taxonomy" id="29727"/>
    <lineage>
        <taxon>Eukaryota</taxon>
        <taxon>Viridiplantae</taxon>
        <taxon>Streptophyta</taxon>
        <taxon>Embryophyta</taxon>
        <taxon>Tracheophyta</taxon>
        <taxon>Spermatophyta</taxon>
        <taxon>Magnoliopsida</taxon>
        <taxon>eudicotyledons</taxon>
        <taxon>Gunneridae</taxon>
        <taxon>Pentapetalae</taxon>
        <taxon>rosids</taxon>
        <taxon>malvids</taxon>
        <taxon>Brassicales</taxon>
        <taxon>Brassicaceae</taxon>
        <taxon>Brassiceae</taxon>
        <taxon>Eruca</taxon>
    </lineage>
</organism>
<name>A0ABC8ISH2_ERUVS</name>
<dbReference type="GO" id="GO:0051213">
    <property type="term" value="F:dioxygenase activity"/>
    <property type="evidence" value="ECO:0007669"/>
    <property type="project" value="UniProtKB-ARBA"/>
</dbReference>